<reference evidence="1 2" key="1">
    <citation type="submission" date="2024-04" db="EMBL/GenBank/DDBJ databases">
        <title>Genome assembly C_amara_ONT_v2.</title>
        <authorList>
            <person name="Yant L."/>
            <person name="Moore C."/>
            <person name="Slenker M."/>
        </authorList>
    </citation>
    <scope>NUCLEOTIDE SEQUENCE [LARGE SCALE GENOMIC DNA]</scope>
    <source>
        <tissue evidence="1">Leaf</tissue>
    </source>
</reference>
<sequence>MSYTSLVGSWYKTSTWASTYQGVINPEMDSNEIEIPAEVMERQLIPPHTKRPSGRPREMRIPSTVEFGKKKTWQVKVNRCSRCKRTRHNRVRCGNPI</sequence>
<dbReference type="Proteomes" id="UP001558713">
    <property type="component" value="Unassembled WGS sequence"/>
</dbReference>
<dbReference type="AlphaFoldDB" id="A0ABD1AIS6"/>
<evidence type="ECO:0008006" key="3">
    <source>
        <dbReference type="Google" id="ProtNLM"/>
    </source>
</evidence>
<organism evidence="1 2">
    <name type="scientific">Cardamine amara subsp. amara</name>
    <dbReference type="NCBI Taxonomy" id="228776"/>
    <lineage>
        <taxon>Eukaryota</taxon>
        <taxon>Viridiplantae</taxon>
        <taxon>Streptophyta</taxon>
        <taxon>Embryophyta</taxon>
        <taxon>Tracheophyta</taxon>
        <taxon>Spermatophyta</taxon>
        <taxon>Magnoliopsida</taxon>
        <taxon>eudicotyledons</taxon>
        <taxon>Gunneridae</taxon>
        <taxon>Pentapetalae</taxon>
        <taxon>rosids</taxon>
        <taxon>malvids</taxon>
        <taxon>Brassicales</taxon>
        <taxon>Brassicaceae</taxon>
        <taxon>Cardamineae</taxon>
        <taxon>Cardamine</taxon>
    </lineage>
</organism>
<dbReference type="EMBL" id="JBANAX010000659">
    <property type="protein sequence ID" value="KAL1198736.1"/>
    <property type="molecule type" value="Genomic_DNA"/>
</dbReference>
<proteinExistence type="predicted"/>
<name>A0ABD1AIS6_CARAN</name>
<gene>
    <name evidence="1" type="ORF">V5N11_002997</name>
</gene>
<accession>A0ABD1AIS6</accession>
<comment type="caution">
    <text evidence="1">The sequence shown here is derived from an EMBL/GenBank/DDBJ whole genome shotgun (WGS) entry which is preliminary data.</text>
</comment>
<protein>
    <recommendedName>
        <fullName evidence="3">Ribosomal protein L32</fullName>
    </recommendedName>
</protein>
<evidence type="ECO:0000313" key="1">
    <source>
        <dbReference type="EMBL" id="KAL1198736.1"/>
    </source>
</evidence>
<keyword evidence="2" id="KW-1185">Reference proteome</keyword>
<evidence type="ECO:0000313" key="2">
    <source>
        <dbReference type="Proteomes" id="UP001558713"/>
    </source>
</evidence>